<dbReference type="RefSeq" id="WP_120326803.1">
    <property type="nucleotide sequence ID" value="NZ_CP108084.1"/>
</dbReference>
<sequence>MSSHPFVPIARTRVKLAVCAALTLAAAGAGMPVWTVVALALTCAAIPLAVALAGGGPLLRELLFPAPRAGTTSGLAHTPEERERFVT</sequence>
<evidence type="ECO:0000313" key="3">
    <source>
        <dbReference type="Proteomes" id="UP000285744"/>
    </source>
</evidence>
<dbReference type="Proteomes" id="UP000285744">
    <property type="component" value="Unassembled WGS sequence"/>
</dbReference>
<evidence type="ECO:0000313" key="4">
    <source>
        <dbReference type="Proteomes" id="UP001432190"/>
    </source>
</evidence>
<dbReference type="EMBL" id="RAQQ01000002">
    <property type="protein sequence ID" value="RKF28716.1"/>
    <property type="molecule type" value="Genomic_DNA"/>
</dbReference>
<evidence type="ECO:0000313" key="1">
    <source>
        <dbReference type="EMBL" id="RKF28716.1"/>
    </source>
</evidence>
<protein>
    <submittedName>
        <fullName evidence="1">Uncharacterized protein</fullName>
    </submittedName>
</protein>
<proteinExistence type="predicted"/>
<name>A0A420F719_9ACTN</name>
<gene>
    <name evidence="1" type="ORF">D7I43_02945</name>
    <name evidence="2" type="ORF">OG994_06595</name>
</gene>
<keyword evidence="4" id="KW-1185">Reference proteome</keyword>
<dbReference type="EMBL" id="CP108084">
    <property type="protein sequence ID" value="WUP51171.1"/>
    <property type="molecule type" value="Genomic_DNA"/>
</dbReference>
<evidence type="ECO:0000313" key="2">
    <source>
        <dbReference type="EMBL" id="WUP51171.1"/>
    </source>
</evidence>
<accession>A0A420F719</accession>
<reference evidence="1 3" key="1">
    <citation type="journal article" date="2018" name="Int. J. Syst. Evol. Microbiol.">
        <title>Micromonospora globbae sp. nov., an endophytic actinomycete isolated from roots of Globba winitii C. H. Wright.</title>
        <authorList>
            <person name="Kuncharoen N."/>
            <person name="Pittayakhajonwut P."/>
            <person name="Tanasupawat S."/>
        </authorList>
    </citation>
    <scope>NUCLEOTIDE SEQUENCE [LARGE SCALE GENOMIC DNA]</scope>
    <source>
        <strain evidence="1 3">WPS1-2</strain>
    </source>
</reference>
<dbReference type="Proteomes" id="UP001432190">
    <property type="component" value="Chromosome"/>
</dbReference>
<organism evidence="1 3">
    <name type="scientific">Micromonospora globbae</name>
    <dbReference type="NCBI Taxonomy" id="1894969"/>
    <lineage>
        <taxon>Bacteria</taxon>
        <taxon>Bacillati</taxon>
        <taxon>Actinomycetota</taxon>
        <taxon>Actinomycetes</taxon>
        <taxon>Micromonosporales</taxon>
        <taxon>Micromonosporaceae</taxon>
        <taxon>Micromonospora</taxon>
    </lineage>
</organism>
<dbReference type="AlphaFoldDB" id="A0A420F719"/>
<reference evidence="2" key="2">
    <citation type="submission" date="2022-10" db="EMBL/GenBank/DDBJ databases">
        <title>The complete genomes of actinobacterial strains from the NBC collection.</title>
        <authorList>
            <person name="Joergensen T.S."/>
            <person name="Alvarez Arevalo M."/>
            <person name="Sterndorff E.B."/>
            <person name="Faurdal D."/>
            <person name="Vuksanovic O."/>
            <person name="Mourched A.-S."/>
            <person name="Charusanti P."/>
            <person name="Shaw S."/>
            <person name="Blin K."/>
            <person name="Weber T."/>
        </authorList>
    </citation>
    <scope>NUCLEOTIDE SEQUENCE</scope>
    <source>
        <strain evidence="2">NBC_00256</strain>
    </source>
</reference>